<accession>A0A8S0QIC5</accession>
<proteinExistence type="predicted"/>
<dbReference type="Gramene" id="OE9A105112T1">
    <property type="protein sequence ID" value="OE9A105112C1"/>
    <property type="gene ID" value="OE9A105112"/>
</dbReference>
<name>A0A8S0QIC5_OLEEU</name>
<evidence type="ECO:0000313" key="1">
    <source>
        <dbReference type="EMBL" id="CAA2967127.1"/>
    </source>
</evidence>
<reference evidence="1 2" key="1">
    <citation type="submission" date="2019-12" db="EMBL/GenBank/DDBJ databases">
        <authorList>
            <person name="Alioto T."/>
            <person name="Alioto T."/>
            <person name="Gomez Garrido J."/>
        </authorList>
    </citation>
    <scope>NUCLEOTIDE SEQUENCE [LARGE SCALE GENOMIC DNA]</scope>
</reference>
<sequence length="104" mass="11722">MVRPIPIHAGENFCLIPLAIGLFVQQHFLYPYVQNMQKKYQENTQLITPKLITAISNKAPLTPRKSAGEEFDAKVNEGFGQGGLWQKAILMGETISANRRSFME</sequence>
<protein>
    <submittedName>
        <fullName evidence="1">Uncharacterized protein</fullName>
    </submittedName>
</protein>
<organism evidence="1 2">
    <name type="scientific">Olea europaea subsp. europaea</name>
    <dbReference type="NCBI Taxonomy" id="158383"/>
    <lineage>
        <taxon>Eukaryota</taxon>
        <taxon>Viridiplantae</taxon>
        <taxon>Streptophyta</taxon>
        <taxon>Embryophyta</taxon>
        <taxon>Tracheophyta</taxon>
        <taxon>Spermatophyta</taxon>
        <taxon>Magnoliopsida</taxon>
        <taxon>eudicotyledons</taxon>
        <taxon>Gunneridae</taxon>
        <taxon>Pentapetalae</taxon>
        <taxon>asterids</taxon>
        <taxon>lamiids</taxon>
        <taxon>Lamiales</taxon>
        <taxon>Oleaceae</taxon>
        <taxon>Oleeae</taxon>
        <taxon>Olea</taxon>
    </lineage>
</organism>
<keyword evidence="2" id="KW-1185">Reference proteome</keyword>
<dbReference type="OrthoDB" id="755532at2759"/>
<dbReference type="AlphaFoldDB" id="A0A8S0QIC5"/>
<gene>
    <name evidence="1" type="ORF">OLEA9_A105112</name>
</gene>
<evidence type="ECO:0000313" key="2">
    <source>
        <dbReference type="Proteomes" id="UP000594638"/>
    </source>
</evidence>
<comment type="caution">
    <text evidence="1">The sequence shown here is derived from an EMBL/GenBank/DDBJ whole genome shotgun (WGS) entry which is preliminary data.</text>
</comment>
<dbReference type="EMBL" id="CACTIH010001877">
    <property type="protein sequence ID" value="CAA2967127.1"/>
    <property type="molecule type" value="Genomic_DNA"/>
</dbReference>
<dbReference type="Proteomes" id="UP000594638">
    <property type="component" value="Unassembled WGS sequence"/>
</dbReference>